<dbReference type="Pfam" id="PF08205">
    <property type="entry name" value="C2-set_2"/>
    <property type="match status" value="1"/>
</dbReference>
<evidence type="ECO:0000256" key="4">
    <source>
        <dbReference type="ARBA" id="ARBA00022729"/>
    </source>
</evidence>
<dbReference type="PROSITE" id="PS50835">
    <property type="entry name" value="IG_LIKE"/>
    <property type="match status" value="2"/>
</dbReference>
<keyword evidence="9" id="KW-0325">Glycoprotein</keyword>
<dbReference type="AlphaFoldDB" id="A0A8T0AGQ4"/>
<proteinExistence type="predicted"/>
<evidence type="ECO:0000256" key="1">
    <source>
        <dbReference type="ARBA" id="ARBA00004251"/>
    </source>
</evidence>
<keyword evidence="15" id="KW-1185">Reference proteome</keyword>
<organism evidence="14 15">
    <name type="scientific">Silurus meridionalis</name>
    <name type="common">Southern catfish</name>
    <name type="synonym">Silurus soldatovi meridionalis</name>
    <dbReference type="NCBI Taxonomy" id="175797"/>
    <lineage>
        <taxon>Eukaryota</taxon>
        <taxon>Metazoa</taxon>
        <taxon>Chordata</taxon>
        <taxon>Craniata</taxon>
        <taxon>Vertebrata</taxon>
        <taxon>Euteleostomi</taxon>
        <taxon>Actinopterygii</taxon>
        <taxon>Neopterygii</taxon>
        <taxon>Teleostei</taxon>
        <taxon>Ostariophysi</taxon>
        <taxon>Siluriformes</taxon>
        <taxon>Siluridae</taxon>
        <taxon>Silurus</taxon>
    </lineage>
</organism>
<evidence type="ECO:0000256" key="10">
    <source>
        <dbReference type="ARBA" id="ARBA00023319"/>
    </source>
</evidence>
<keyword evidence="2" id="KW-1003">Cell membrane</keyword>
<dbReference type="InterPro" id="IPR013783">
    <property type="entry name" value="Ig-like_fold"/>
</dbReference>
<dbReference type="GO" id="GO:0042102">
    <property type="term" value="P:positive regulation of T cell proliferation"/>
    <property type="evidence" value="ECO:0007669"/>
    <property type="project" value="TreeGrafter"/>
</dbReference>
<dbReference type="GO" id="GO:0031295">
    <property type="term" value="P:T cell costimulation"/>
    <property type="evidence" value="ECO:0007669"/>
    <property type="project" value="TreeGrafter"/>
</dbReference>
<dbReference type="GO" id="GO:0071222">
    <property type="term" value="P:cellular response to lipopolysaccharide"/>
    <property type="evidence" value="ECO:0007669"/>
    <property type="project" value="TreeGrafter"/>
</dbReference>
<dbReference type="InterPro" id="IPR036179">
    <property type="entry name" value="Ig-like_dom_sf"/>
</dbReference>
<dbReference type="PANTHER" id="PTHR25466">
    <property type="entry name" value="T-LYMPHOCYTE ACTIVATION ANTIGEN"/>
    <property type="match status" value="1"/>
</dbReference>
<feature type="domain" description="Ig-like" evidence="13">
    <location>
        <begin position="183"/>
        <end position="307"/>
    </location>
</feature>
<feature type="chain" id="PRO_5035735488" description="Ig-like domain-containing protein" evidence="12">
    <location>
        <begin position="20"/>
        <end position="370"/>
    </location>
</feature>
<sequence length="370" mass="41492">MKQQIWTFVLFWLISLSTGADITVTCISTSVPTSVCVLPCTSPYNGVIHWEKDEKIVHSFFKKADQLAYQDADFKDRTSLFQDQIPQGNISLMLRKIRPKDEGRYKCYTATDSDNKEQFVLLKVRVPLKQVDLKKTNEGISCVAKDIYPKPGISWYRDKSPVESFVKTTVDKEGLFSVSSVFPQSVTENTTYICSINTEEEIFTASLRKERAEIYPGQDATIHCPVSKENAGNITLWFGESFIKLSYSQTTQQSTIKDQWRGKTLHLAHDGTVTIHNLGSAEDTGTYICERTTAQSRYMVETSLKITSASHHVGTGVGIALGVLLLIIIIAGVIFWKKRGKKEEKAAKVSTEGKPAIRENHCELETLQSS</sequence>
<name>A0A8T0AGQ4_SILME</name>
<keyword evidence="4 12" id="KW-0732">Signal</keyword>
<keyword evidence="7" id="KW-1015">Disulfide bond</keyword>
<dbReference type="Gene3D" id="2.60.40.10">
    <property type="entry name" value="Immunoglobulins"/>
    <property type="match status" value="3"/>
</dbReference>
<evidence type="ECO:0000256" key="2">
    <source>
        <dbReference type="ARBA" id="ARBA00022475"/>
    </source>
</evidence>
<dbReference type="InterPro" id="IPR007110">
    <property type="entry name" value="Ig-like_dom"/>
</dbReference>
<gene>
    <name evidence="14" type="ORF">HF521_010559</name>
</gene>
<evidence type="ECO:0000313" key="15">
    <source>
        <dbReference type="Proteomes" id="UP000606274"/>
    </source>
</evidence>
<evidence type="ECO:0000256" key="11">
    <source>
        <dbReference type="SAM" id="Phobius"/>
    </source>
</evidence>
<dbReference type="Pfam" id="PF07686">
    <property type="entry name" value="V-set"/>
    <property type="match status" value="2"/>
</dbReference>
<keyword evidence="3 11" id="KW-0812">Transmembrane</keyword>
<accession>A0A8T0AGQ4</accession>
<dbReference type="GO" id="GO:0042130">
    <property type="term" value="P:negative regulation of T cell proliferation"/>
    <property type="evidence" value="ECO:0007669"/>
    <property type="project" value="TreeGrafter"/>
</dbReference>
<dbReference type="GO" id="GO:0007166">
    <property type="term" value="P:cell surface receptor signaling pathway"/>
    <property type="evidence" value="ECO:0007669"/>
    <property type="project" value="TreeGrafter"/>
</dbReference>
<evidence type="ECO:0000259" key="13">
    <source>
        <dbReference type="PROSITE" id="PS50835"/>
    </source>
</evidence>
<dbReference type="FunFam" id="2.60.40.10:FF:000142">
    <property type="entry name" value="V-set domain-containing T-cell activation inhibitor 1"/>
    <property type="match status" value="1"/>
</dbReference>
<dbReference type="GO" id="GO:0009897">
    <property type="term" value="C:external side of plasma membrane"/>
    <property type="evidence" value="ECO:0007669"/>
    <property type="project" value="TreeGrafter"/>
</dbReference>
<dbReference type="GO" id="GO:0006955">
    <property type="term" value="P:immune response"/>
    <property type="evidence" value="ECO:0007669"/>
    <property type="project" value="TreeGrafter"/>
</dbReference>
<dbReference type="InterPro" id="IPR013106">
    <property type="entry name" value="Ig_V-set"/>
</dbReference>
<dbReference type="SUPFAM" id="SSF48726">
    <property type="entry name" value="Immunoglobulin"/>
    <property type="match status" value="3"/>
</dbReference>
<evidence type="ECO:0000256" key="5">
    <source>
        <dbReference type="ARBA" id="ARBA00022989"/>
    </source>
</evidence>
<dbReference type="InterPro" id="IPR051713">
    <property type="entry name" value="T-cell_Activation_Regulation"/>
</dbReference>
<evidence type="ECO:0000256" key="6">
    <source>
        <dbReference type="ARBA" id="ARBA00023136"/>
    </source>
</evidence>
<dbReference type="Proteomes" id="UP000606274">
    <property type="component" value="Unassembled WGS sequence"/>
</dbReference>
<evidence type="ECO:0000256" key="9">
    <source>
        <dbReference type="ARBA" id="ARBA00023180"/>
    </source>
</evidence>
<feature type="transmembrane region" description="Helical" evidence="11">
    <location>
        <begin position="313"/>
        <end position="336"/>
    </location>
</feature>
<keyword evidence="10" id="KW-0393">Immunoglobulin domain</keyword>
<feature type="domain" description="Ig-like" evidence="13">
    <location>
        <begin position="19"/>
        <end position="123"/>
    </location>
</feature>
<keyword evidence="6 11" id="KW-0472">Membrane</keyword>
<keyword evidence="8" id="KW-0675">Receptor</keyword>
<dbReference type="SMART" id="SM00409">
    <property type="entry name" value="IG"/>
    <property type="match status" value="2"/>
</dbReference>
<evidence type="ECO:0000256" key="3">
    <source>
        <dbReference type="ARBA" id="ARBA00022692"/>
    </source>
</evidence>
<dbReference type="InterPro" id="IPR013162">
    <property type="entry name" value="CD80_C2-set"/>
</dbReference>
<dbReference type="EMBL" id="JABFDY010000021">
    <property type="protein sequence ID" value="KAF7691592.1"/>
    <property type="molecule type" value="Genomic_DNA"/>
</dbReference>
<evidence type="ECO:0000256" key="8">
    <source>
        <dbReference type="ARBA" id="ARBA00023170"/>
    </source>
</evidence>
<protein>
    <recommendedName>
        <fullName evidence="13">Ig-like domain-containing protein</fullName>
    </recommendedName>
</protein>
<evidence type="ECO:0000256" key="7">
    <source>
        <dbReference type="ARBA" id="ARBA00023157"/>
    </source>
</evidence>
<reference evidence="14" key="1">
    <citation type="submission" date="2020-08" db="EMBL/GenBank/DDBJ databases">
        <title>Chromosome-level assembly of Southern catfish (Silurus meridionalis) provides insights into visual adaptation to the nocturnal and benthic lifestyles.</title>
        <authorList>
            <person name="Zhang Y."/>
            <person name="Wang D."/>
            <person name="Peng Z."/>
        </authorList>
    </citation>
    <scope>NUCLEOTIDE SEQUENCE</scope>
    <source>
        <strain evidence="14">SWU-2019-XX</strain>
        <tissue evidence="14">Muscle</tissue>
    </source>
</reference>
<comment type="caution">
    <text evidence="14">The sequence shown here is derived from an EMBL/GenBank/DDBJ whole genome shotgun (WGS) entry which is preliminary data.</text>
</comment>
<dbReference type="PANTHER" id="PTHR25466:SF14">
    <property type="entry name" value="BUTYROPHILIN SUBFAMILY 2 MEMBER A2-LIKE-RELATED"/>
    <property type="match status" value="1"/>
</dbReference>
<feature type="signal peptide" evidence="12">
    <location>
        <begin position="1"/>
        <end position="19"/>
    </location>
</feature>
<evidence type="ECO:0000256" key="12">
    <source>
        <dbReference type="SAM" id="SignalP"/>
    </source>
</evidence>
<evidence type="ECO:0000313" key="14">
    <source>
        <dbReference type="EMBL" id="KAF7691592.1"/>
    </source>
</evidence>
<keyword evidence="5 11" id="KW-1133">Transmembrane helix</keyword>
<dbReference type="InterPro" id="IPR003599">
    <property type="entry name" value="Ig_sub"/>
</dbReference>
<comment type="subcellular location">
    <subcellularLocation>
        <location evidence="1">Cell membrane</location>
        <topology evidence="1">Single-pass type I membrane protein</topology>
    </subcellularLocation>
</comment>